<name>A0A017T3H7_9BACT</name>
<evidence type="ECO:0000313" key="3">
    <source>
        <dbReference type="Proteomes" id="UP000019678"/>
    </source>
</evidence>
<dbReference type="EMBL" id="ASRX01000047">
    <property type="protein sequence ID" value="EYF03400.1"/>
    <property type="molecule type" value="Genomic_DNA"/>
</dbReference>
<dbReference type="Pfam" id="PF14213">
    <property type="entry name" value="DUF4325"/>
    <property type="match status" value="1"/>
</dbReference>
<keyword evidence="3" id="KW-1185">Reference proteome</keyword>
<organism evidence="2 3">
    <name type="scientific">Chondromyces apiculatus DSM 436</name>
    <dbReference type="NCBI Taxonomy" id="1192034"/>
    <lineage>
        <taxon>Bacteria</taxon>
        <taxon>Pseudomonadati</taxon>
        <taxon>Myxococcota</taxon>
        <taxon>Polyangia</taxon>
        <taxon>Polyangiales</taxon>
        <taxon>Polyangiaceae</taxon>
        <taxon>Chondromyces</taxon>
    </lineage>
</organism>
<gene>
    <name evidence="2" type="ORF">CAP_5593</name>
</gene>
<protein>
    <recommendedName>
        <fullName evidence="1">DUF4325 domain-containing protein</fullName>
    </recommendedName>
</protein>
<accession>A0A017T3H7</accession>
<dbReference type="STRING" id="1192034.CAP_5593"/>
<dbReference type="InterPro" id="IPR025474">
    <property type="entry name" value="DUF4325"/>
</dbReference>
<reference evidence="2 3" key="1">
    <citation type="submission" date="2013-05" db="EMBL/GenBank/DDBJ databases">
        <title>Genome assembly of Chondromyces apiculatus DSM 436.</title>
        <authorList>
            <person name="Sharma G."/>
            <person name="Khatri I."/>
            <person name="Kaur C."/>
            <person name="Mayilraj S."/>
            <person name="Subramanian S."/>
        </authorList>
    </citation>
    <scope>NUCLEOTIDE SEQUENCE [LARGE SCALE GENOMIC DNA]</scope>
    <source>
        <strain evidence="2 3">DSM 436</strain>
    </source>
</reference>
<comment type="caution">
    <text evidence="2">The sequence shown here is derived from an EMBL/GenBank/DDBJ whole genome shotgun (WGS) entry which is preliminary data.</text>
</comment>
<dbReference type="RefSeq" id="WP_044246124.1">
    <property type="nucleotide sequence ID" value="NZ_ASRX01000047.1"/>
</dbReference>
<evidence type="ECO:0000313" key="2">
    <source>
        <dbReference type="EMBL" id="EYF03400.1"/>
    </source>
</evidence>
<evidence type="ECO:0000259" key="1">
    <source>
        <dbReference type="Pfam" id="PF14213"/>
    </source>
</evidence>
<proteinExistence type="predicted"/>
<dbReference type="Proteomes" id="UP000019678">
    <property type="component" value="Unassembled WGS sequence"/>
</dbReference>
<feature type="domain" description="DUF4325" evidence="1">
    <location>
        <begin position="20"/>
        <end position="69"/>
    </location>
</feature>
<dbReference type="AlphaFoldDB" id="A0A017T3H7"/>
<sequence length="101" mass="11118">MTTIHLAQELGTHLSSRTTGATLRRRIESAVALGQTVTVDWTGVDTVADSFADEAFAVLVEAHGPDWFKRGVHMHALDGVLRDTVLGTVLERRRRHMLRAG</sequence>